<evidence type="ECO:0000313" key="4">
    <source>
        <dbReference type="Proteomes" id="UP000014760"/>
    </source>
</evidence>
<evidence type="ECO:0000256" key="1">
    <source>
        <dbReference type="SAM" id="MobiDB-lite"/>
    </source>
</evidence>
<proteinExistence type="predicted"/>
<reference evidence="2 4" key="2">
    <citation type="journal article" date="2013" name="Nature">
        <title>Insights into bilaterian evolution from three spiralian genomes.</title>
        <authorList>
            <person name="Simakov O."/>
            <person name="Marletaz F."/>
            <person name="Cho S.J."/>
            <person name="Edsinger-Gonzales E."/>
            <person name="Havlak P."/>
            <person name="Hellsten U."/>
            <person name="Kuo D.H."/>
            <person name="Larsson T."/>
            <person name="Lv J."/>
            <person name="Arendt D."/>
            <person name="Savage R."/>
            <person name="Osoegawa K."/>
            <person name="de Jong P."/>
            <person name="Grimwood J."/>
            <person name="Chapman J.A."/>
            <person name="Shapiro H."/>
            <person name="Aerts A."/>
            <person name="Otillar R.P."/>
            <person name="Terry A.Y."/>
            <person name="Boore J.L."/>
            <person name="Grigoriev I.V."/>
            <person name="Lindberg D.R."/>
            <person name="Seaver E.C."/>
            <person name="Weisblat D.A."/>
            <person name="Putnam N.H."/>
            <person name="Rokhsar D.S."/>
        </authorList>
    </citation>
    <scope>NUCLEOTIDE SEQUENCE</scope>
    <source>
        <strain evidence="2 4">I ESC-2004</strain>
    </source>
</reference>
<gene>
    <name evidence="2" type="ORF">CAPTEDRAFT_198303</name>
</gene>
<protein>
    <submittedName>
        <fullName evidence="2 3">Uncharacterized protein</fullName>
    </submittedName>
</protein>
<dbReference type="Proteomes" id="UP000014760">
    <property type="component" value="Unassembled WGS sequence"/>
</dbReference>
<dbReference type="EMBL" id="AMQN01001509">
    <property type="status" value="NOT_ANNOTATED_CDS"/>
    <property type="molecule type" value="Genomic_DNA"/>
</dbReference>
<dbReference type="HOGENOM" id="CLU_2266263_0_0_1"/>
<accession>R7UAV2</accession>
<evidence type="ECO:0000313" key="2">
    <source>
        <dbReference type="EMBL" id="ELU03119.1"/>
    </source>
</evidence>
<dbReference type="EMBL" id="KB303456">
    <property type="protein sequence ID" value="ELU03119.1"/>
    <property type="molecule type" value="Genomic_DNA"/>
</dbReference>
<keyword evidence="4" id="KW-1185">Reference proteome</keyword>
<dbReference type="EnsemblMetazoa" id="CapteT198303">
    <property type="protein sequence ID" value="CapteP198303"/>
    <property type="gene ID" value="CapteG198303"/>
</dbReference>
<feature type="region of interest" description="Disordered" evidence="1">
    <location>
        <begin position="80"/>
        <end position="103"/>
    </location>
</feature>
<sequence length="103" mass="11371">MPRIVILSFAKPEGSREICTGLFELYPRVFTIVANISTLTLMPVSPSHQSDQASAYLDTPPSISCEQRKVNEISKVGAKHQEEGYKNNESHPRAAQQGIRAVC</sequence>
<organism evidence="2">
    <name type="scientific">Capitella teleta</name>
    <name type="common">Polychaete worm</name>
    <dbReference type="NCBI Taxonomy" id="283909"/>
    <lineage>
        <taxon>Eukaryota</taxon>
        <taxon>Metazoa</taxon>
        <taxon>Spiralia</taxon>
        <taxon>Lophotrochozoa</taxon>
        <taxon>Annelida</taxon>
        <taxon>Polychaeta</taxon>
        <taxon>Sedentaria</taxon>
        <taxon>Scolecida</taxon>
        <taxon>Capitellidae</taxon>
        <taxon>Capitella</taxon>
    </lineage>
</organism>
<dbReference type="AlphaFoldDB" id="R7UAV2"/>
<reference evidence="3" key="3">
    <citation type="submission" date="2015-06" db="UniProtKB">
        <authorList>
            <consortium name="EnsemblMetazoa"/>
        </authorList>
    </citation>
    <scope>IDENTIFICATION</scope>
</reference>
<name>R7UAV2_CAPTE</name>
<reference evidence="4" key="1">
    <citation type="submission" date="2012-12" db="EMBL/GenBank/DDBJ databases">
        <authorList>
            <person name="Hellsten U."/>
            <person name="Grimwood J."/>
            <person name="Chapman J.A."/>
            <person name="Shapiro H."/>
            <person name="Aerts A."/>
            <person name="Otillar R.P."/>
            <person name="Terry A.Y."/>
            <person name="Boore J.L."/>
            <person name="Simakov O."/>
            <person name="Marletaz F."/>
            <person name="Cho S.-J."/>
            <person name="Edsinger-Gonzales E."/>
            <person name="Havlak P."/>
            <person name="Kuo D.-H."/>
            <person name="Larsson T."/>
            <person name="Lv J."/>
            <person name="Arendt D."/>
            <person name="Savage R."/>
            <person name="Osoegawa K."/>
            <person name="de Jong P."/>
            <person name="Lindberg D.R."/>
            <person name="Seaver E.C."/>
            <person name="Weisblat D.A."/>
            <person name="Putnam N.H."/>
            <person name="Grigoriev I.V."/>
            <person name="Rokhsar D.S."/>
        </authorList>
    </citation>
    <scope>NUCLEOTIDE SEQUENCE</scope>
    <source>
        <strain evidence="4">I ESC-2004</strain>
    </source>
</reference>
<evidence type="ECO:0000313" key="3">
    <source>
        <dbReference type="EnsemblMetazoa" id="CapteP198303"/>
    </source>
</evidence>
<feature type="compositionally biased region" description="Basic and acidic residues" evidence="1">
    <location>
        <begin position="80"/>
        <end position="92"/>
    </location>
</feature>